<dbReference type="SMART" id="SM00244">
    <property type="entry name" value="PHB"/>
    <property type="match status" value="1"/>
</dbReference>
<evidence type="ECO:0000256" key="1">
    <source>
        <dbReference type="ARBA" id="ARBA00004167"/>
    </source>
</evidence>
<sequence length="220" mass="24566">MTQAETTAQADAAPGSADDTRGPLARWLRRRLPVLLVVALLVVLVSALLWRRIFISIQPGETGVLYRFFTGTVTERVYPEGLHIIPPWDTMVPYETRRQVAMHAFDVLSVRGLAVHLELAIRYQPQVAQLGLLHQRIGPDYADRVVVPQTESVLRRELSRFSAEQIYTNENGLLGAAVLLARDEVGRNFVDAEDIVIRSIRLPERVKAAIEDAAVPNLKA</sequence>
<dbReference type="Gene3D" id="3.30.479.30">
    <property type="entry name" value="Band 7 domain"/>
    <property type="match status" value="1"/>
</dbReference>
<comment type="subcellular location">
    <subcellularLocation>
        <location evidence="1">Membrane</location>
        <topology evidence="1">Single-pass membrane protein</topology>
    </subcellularLocation>
</comment>
<feature type="domain" description="Band 7" evidence="4">
    <location>
        <begin position="52"/>
        <end position="214"/>
    </location>
</feature>
<dbReference type="SUPFAM" id="SSF117892">
    <property type="entry name" value="Band 7/SPFH domain"/>
    <property type="match status" value="1"/>
</dbReference>
<dbReference type="PANTHER" id="PTHR23222:SF0">
    <property type="entry name" value="PROHIBITIN 1"/>
    <property type="match status" value="1"/>
</dbReference>
<reference evidence="5 6" key="1">
    <citation type="journal article" date="2020" name="Microorganisms">
        <title>Osmotic Adaptation and Compatible Solute Biosynthesis of Phototrophic Bacteria as Revealed from Genome Analyses.</title>
        <authorList>
            <person name="Imhoff J.F."/>
            <person name="Rahn T."/>
            <person name="Kunzel S."/>
            <person name="Keller A."/>
            <person name="Neulinger S.C."/>
        </authorList>
    </citation>
    <scope>NUCLEOTIDE SEQUENCE [LARGE SCALE GENOMIC DNA]</scope>
    <source>
        <strain evidence="5 6">DSM 6210</strain>
    </source>
</reference>
<dbReference type="CDD" id="cd03401">
    <property type="entry name" value="SPFH_prohibitin"/>
    <property type="match status" value="1"/>
</dbReference>
<keyword evidence="3" id="KW-1133">Transmembrane helix</keyword>
<dbReference type="RefSeq" id="WP_200240590.1">
    <property type="nucleotide sequence ID" value="NZ_NRRV01000057.1"/>
</dbReference>
<keyword evidence="3" id="KW-0812">Transmembrane</keyword>
<evidence type="ECO:0000313" key="6">
    <source>
        <dbReference type="Proteomes" id="UP000748752"/>
    </source>
</evidence>
<dbReference type="PANTHER" id="PTHR23222">
    <property type="entry name" value="PROHIBITIN"/>
    <property type="match status" value="1"/>
</dbReference>
<keyword evidence="3" id="KW-0472">Membrane</keyword>
<evidence type="ECO:0000259" key="4">
    <source>
        <dbReference type="SMART" id="SM00244"/>
    </source>
</evidence>
<dbReference type="InterPro" id="IPR001107">
    <property type="entry name" value="Band_7"/>
</dbReference>
<dbReference type="Proteomes" id="UP000748752">
    <property type="component" value="Unassembled WGS sequence"/>
</dbReference>
<organism evidence="5 6">
    <name type="scientific">Thiohalocapsa halophila</name>
    <dbReference type="NCBI Taxonomy" id="69359"/>
    <lineage>
        <taxon>Bacteria</taxon>
        <taxon>Pseudomonadati</taxon>
        <taxon>Pseudomonadota</taxon>
        <taxon>Gammaproteobacteria</taxon>
        <taxon>Chromatiales</taxon>
        <taxon>Chromatiaceae</taxon>
        <taxon>Thiohalocapsa</taxon>
    </lineage>
</organism>
<evidence type="ECO:0000256" key="2">
    <source>
        <dbReference type="SAM" id="MobiDB-lite"/>
    </source>
</evidence>
<keyword evidence="6" id="KW-1185">Reference proteome</keyword>
<feature type="region of interest" description="Disordered" evidence="2">
    <location>
        <begin position="1"/>
        <end position="20"/>
    </location>
</feature>
<evidence type="ECO:0000313" key="5">
    <source>
        <dbReference type="EMBL" id="MBK1632787.1"/>
    </source>
</evidence>
<dbReference type="Pfam" id="PF01145">
    <property type="entry name" value="Band_7"/>
    <property type="match status" value="1"/>
</dbReference>
<feature type="compositionally biased region" description="Low complexity" evidence="2">
    <location>
        <begin position="1"/>
        <end position="13"/>
    </location>
</feature>
<accession>A0ABS1CLR4</accession>
<proteinExistence type="predicted"/>
<evidence type="ECO:0000256" key="3">
    <source>
        <dbReference type="SAM" id="Phobius"/>
    </source>
</evidence>
<dbReference type="InterPro" id="IPR000163">
    <property type="entry name" value="Prohibitin"/>
</dbReference>
<gene>
    <name evidence="5" type="ORF">CKO31_18950</name>
</gene>
<dbReference type="EMBL" id="NRRV01000057">
    <property type="protein sequence ID" value="MBK1632787.1"/>
    <property type="molecule type" value="Genomic_DNA"/>
</dbReference>
<feature type="transmembrane region" description="Helical" evidence="3">
    <location>
        <begin position="32"/>
        <end position="50"/>
    </location>
</feature>
<name>A0ABS1CLR4_9GAMM</name>
<protein>
    <recommendedName>
        <fullName evidence="4">Band 7 domain-containing protein</fullName>
    </recommendedName>
</protein>
<dbReference type="InterPro" id="IPR036013">
    <property type="entry name" value="Band_7/SPFH_dom_sf"/>
</dbReference>
<comment type="caution">
    <text evidence="5">The sequence shown here is derived from an EMBL/GenBank/DDBJ whole genome shotgun (WGS) entry which is preliminary data.</text>
</comment>